<reference evidence="7" key="1">
    <citation type="journal article" date="2019" name="Int. J. Syst. Evol. Microbiol.">
        <title>The Global Catalogue of Microorganisms (GCM) 10K type strain sequencing project: providing services to taxonomists for standard genome sequencing and annotation.</title>
        <authorList>
            <consortium name="The Broad Institute Genomics Platform"/>
            <consortium name="The Broad Institute Genome Sequencing Center for Infectious Disease"/>
            <person name="Wu L."/>
            <person name="Ma J."/>
        </authorList>
    </citation>
    <scope>NUCLEOTIDE SEQUENCE [LARGE SCALE GENOMIC DNA]</scope>
    <source>
        <strain evidence="7">KCTC 12848</strain>
    </source>
</reference>
<feature type="transmembrane region" description="Helical" evidence="5">
    <location>
        <begin position="98"/>
        <end position="119"/>
    </location>
</feature>
<dbReference type="Proteomes" id="UP001595833">
    <property type="component" value="Unassembled WGS sequence"/>
</dbReference>
<keyword evidence="3 5" id="KW-1133">Transmembrane helix</keyword>
<organism evidence="6 7">
    <name type="scientific">Saccharothrix xinjiangensis</name>
    <dbReference type="NCBI Taxonomy" id="204798"/>
    <lineage>
        <taxon>Bacteria</taxon>
        <taxon>Bacillati</taxon>
        <taxon>Actinomycetota</taxon>
        <taxon>Actinomycetes</taxon>
        <taxon>Pseudonocardiales</taxon>
        <taxon>Pseudonocardiaceae</taxon>
        <taxon>Saccharothrix</taxon>
    </lineage>
</organism>
<keyword evidence="7" id="KW-1185">Reference proteome</keyword>
<dbReference type="InterPro" id="IPR046862">
    <property type="entry name" value="Rhomboid_2"/>
</dbReference>
<accession>A0ABV9XT39</accession>
<sequence length="209" mass="21360">MRDRFRRHPVTAGYLLAVAGLALLMRFVFADEASAQVHESFSTNARNLADHPLSALLCSAFVLDPDDGPAFTASALAAVAVCLGRFERETGPWRAAAVVLAGHVGATLTTAAVISSGVYPTDLTDVLDVGIGYAAFAAAGAATALVPLVLRPPWLALVVAYPLITAPWSGSSWLGAVPDFEAVGHVAAALLGAAGGALALRRSSAAVGR</sequence>
<keyword evidence="2 5" id="KW-0812">Transmembrane</keyword>
<comment type="caution">
    <text evidence="6">The sequence shown here is derived from an EMBL/GenBank/DDBJ whole genome shotgun (WGS) entry which is preliminary data.</text>
</comment>
<dbReference type="SUPFAM" id="SSF144091">
    <property type="entry name" value="Rhomboid-like"/>
    <property type="match status" value="1"/>
</dbReference>
<evidence type="ECO:0000256" key="5">
    <source>
        <dbReference type="SAM" id="Phobius"/>
    </source>
</evidence>
<feature type="transmembrane region" description="Helical" evidence="5">
    <location>
        <begin position="182"/>
        <end position="200"/>
    </location>
</feature>
<evidence type="ECO:0000256" key="3">
    <source>
        <dbReference type="ARBA" id="ARBA00022989"/>
    </source>
</evidence>
<keyword evidence="4 5" id="KW-0472">Membrane</keyword>
<comment type="subcellular location">
    <subcellularLocation>
        <location evidence="1">Membrane</location>
        <topology evidence="1">Multi-pass membrane protein</topology>
    </subcellularLocation>
</comment>
<feature type="transmembrane region" description="Helical" evidence="5">
    <location>
        <begin position="157"/>
        <end position="176"/>
    </location>
</feature>
<evidence type="ECO:0000313" key="6">
    <source>
        <dbReference type="EMBL" id="MFC5052412.1"/>
    </source>
</evidence>
<evidence type="ECO:0000256" key="1">
    <source>
        <dbReference type="ARBA" id="ARBA00004141"/>
    </source>
</evidence>
<feature type="transmembrane region" description="Helical" evidence="5">
    <location>
        <begin position="131"/>
        <end position="150"/>
    </location>
</feature>
<protein>
    <submittedName>
        <fullName evidence="6">Rhomboid-like protein</fullName>
    </submittedName>
</protein>
<evidence type="ECO:0000313" key="7">
    <source>
        <dbReference type="Proteomes" id="UP001595833"/>
    </source>
</evidence>
<proteinExistence type="predicted"/>
<dbReference type="Pfam" id="PF20401">
    <property type="entry name" value="Rhomboid_2"/>
    <property type="match status" value="1"/>
</dbReference>
<dbReference type="Gene3D" id="1.20.1540.10">
    <property type="entry name" value="Rhomboid-like"/>
    <property type="match status" value="1"/>
</dbReference>
<gene>
    <name evidence="6" type="ORF">ACFPFM_01450</name>
</gene>
<evidence type="ECO:0000256" key="2">
    <source>
        <dbReference type="ARBA" id="ARBA00022692"/>
    </source>
</evidence>
<dbReference type="EMBL" id="JBHSJB010000003">
    <property type="protein sequence ID" value="MFC5052412.1"/>
    <property type="molecule type" value="Genomic_DNA"/>
</dbReference>
<name>A0ABV9XT39_9PSEU</name>
<feature type="transmembrane region" description="Helical" evidence="5">
    <location>
        <begin position="69"/>
        <end position="86"/>
    </location>
</feature>
<evidence type="ECO:0000256" key="4">
    <source>
        <dbReference type="ARBA" id="ARBA00023136"/>
    </source>
</evidence>
<dbReference type="RefSeq" id="WP_344034909.1">
    <property type="nucleotide sequence ID" value="NZ_BAAAKE010000002.1"/>
</dbReference>
<dbReference type="InterPro" id="IPR035952">
    <property type="entry name" value="Rhomboid-like_sf"/>
</dbReference>